<keyword evidence="3" id="KW-1185">Reference proteome</keyword>
<dbReference type="InterPro" id="IPR002575">
    <property type="entry name" value="Aminoglycoside_PTrfase"/>
</dbReference>
<gene>
    <name evidence="2" type="ORF">Bfra_009379</name>
</gene>
<evidence type="ECO:0000313" key="2">
    <source>
        <dbReference type="EMBL" id="KAF5870825.1"/>
    </source>
</evidence>
<evidence type="ECO:0000313" key="3">
    <source>
        <dbReference type="Proteomes" id="UP000531561"/>
    </source>
</evidence>
<dbReference type="Gene3D" id="3.90.1200.10">
    <property type="match status" value="1"/>
</dbReference>
<sequence>MGNPADSMKSTPRINEQSRLPKLPIFNDADVVRRLETWNVRYDFTPTMFRKTSRLPWVYMDLEDRPIECKRLFNHDRINNEVNALKLVSQKTTIPVPRLLDYGVNPDGTRYLVTELIDGVNLDKLRALGCRITTGQKHTEEASCDTCVCRAYANAINFVENTVLPQLSTMKSHTRGIVGFVMPPAWLPIDTQKPWKGRKGPWKTLPLATPEYVFQHGDLAAHNLLIDMETLQPKALIDWEFAGYYPPGMDLWSGTLDFRTYVRSARGDNMAELIRKYIPEDFLEACSQLEDKENFDLLVRSGYFPDPEELRASTSTPVIQKN</sequence>
<dbReference type="SUPFAM" id="SSF56112">
    <property type="entry name" value="Protein kinase-like (PK-like)"/>
    <property type="match status" value="1"/>
</dbReference>
<dbReference type="PANTHER" id="PTHR21310:SF15">
    <property type="entry name" value="AMINOGLYCOSIDE PHOSPHOTRANSFERASE DOMAIN-CONTAINING PROTEIN"/>
    <property type="match status" value="1"/>
</dbReference>
<comment type="caution">
    <text evidence="2">The sequence shown here is derived from an EMBL/GenBank/DDBJ whole genome shotgun (WGS) entry which is preliminary data.</text>
</comment>
<dbReference type="EMBL" id="JABFCT010000013">
    <property type="protein sequence ID" value="KAF5870825.1"/>
    <property type="molecule type" value="Genomic_DNA"/>
</dbReference>
<dbReference type="GeneID" id="59263414"/>
<dbReference type="Proteomes" id="UP000531561">
    <property type="component" value="Unassembled WGS sequence"/>
</dbReference>
<dbReference type="InterPro" id="IPR011009">
    <property type="entry name" value="Kinase-like_dom_sf"/>
</dbReference>
<protein>
    <recommendedName>
        <fullName evidence="1">Aminoglycoside phosphotransferase domain-containing protein</fullName>
    </recommendedName>
</protein>
<dbReference type="PANTHER" id="PTHR21310">
    <property type="entry name" value="AMINOGLYCOSIDE PHOSPHOTRANSFERASE-RELATED-RELATED"/>
    <property type="match status" value="1"/>
</dbReference>
<proteinExistence type="predicted"/>
<evidence type="ECO:0000259" key="1">
    <source>
        <dbReference type="Pfam" id="PF01636"/>
    </source>
</evidence>
<organism evidence="2 3">
    <name type="scientific">Botrytis fragariae</name>
    <dbReference type="NCBI Taxonomy" id="1964551"/>
    <lineage>
        <taxon>Eukaryota</taxon>
        <taxon>Fungi</taxon>
        <taxon>Dikarya</taxon>
        <taxon>Ascomycota</taxon>
        <taxon>Pezizomycotina</taxon>
        <taxon>Leotiomycetes</taxon>
        <taxon>Helotiales</taxon>
        <taxon>Sclerotiniaceae</taxon>
        <taxon>Botrytis</taxon>
    </lineage>
</organism>
<reference evidence="2 3" key="1">
    <citation type="journal article" date="2020" name="Phytopathology">
        <title>A high-quality genome resource of Botrytis fragariae, a new and rapidly spreading fungal pathogen causing strawberry gray mold in the U.S.A.</title>
        <authorList>
            <person name="Wu Y."/>
            <person name="Saski C.A."/>
            <person name="Schnabel G."/>
            <person name="Xiao S."/>
            <person name="Hu M."/>
        </authorList>
    </citation>
    <scope>NUCLEOTIDE SEQUENCE [LARGE SCALE GENOMIC DNA]</scope>
    <source>
        <strain evidence="2 3">BVB16</strain>
    </source>
</reference>
<name>A0A8H6EG95_9HELO</name>
<feature type="domain" description="Aminoglycoside phosphotransferase" evidence="1">
    <location>
        <begin position="204"/>
        <end position="255"/>
    </location>
</feature>
<dbReference type="RefSeq" id="XP_037189772.1">
    <property type="nucleotide sequence ID" value="XM_037339722.1"/>
</dbReference>
<accession>A0A8H6EG95</accession>
<dbReference type="AlphaFoldDB" id="A0A8H6EG95"/>
<dbReference type="InterPro" id="IPR051678">
    <property type="entry name" value="AGP_Transferase"/>
</dbReference>
<dbReference type="OrthoDB" id="2906425at2759"/>
<dbReference type="Pfam" id="PF01636">
    <property type="entry name" value="APH"/>
    <property type="match status" value="1"/>
</dbReference>